<keyword evidence="8" id="KW-1185">Reference proteome</keyword>
<dbReference type="InterPro" id="IPR042098">
    <property type="entry name" value="TauD-like_sf"/>
</dbReference>
<dbReference type="GO" id="GO:0000908">
    <property type="term" value="F:taurine dioxygenase activity"/>
    <property type="evidence" value="ECO:0007669"/>
    <property type="project" value="TreeGrafter"/>
</dbReference>
<reference evidence="7 8" key="1">
    <citation type="submission" date="2016-10" db="EMBL/GenBank/DDBJ databases">
        <authorList>
            <person name="de Groot N.N."/>
        </authorList>
    </citation>
    <scope>NUCLEOTIDE SEQUENCE [LARGE SCALE GENOMIC DNA]</scope>
    <source>
        <strain evidence="7 8">CPCC 100156</strain>
    </source>
</reference>
<dbReference type="GO" id="GO:0046872">
    <property type="term" value="F:metal ion binding"/>
    <property type="evidence" value="ECO:0007669"/>
    <property type="project" value="UniProtKB-KW"/>
</dbReference>
<protein>
    <submittedName>
        <fullName evidence="7">Taurine dioxygenase</fullName>
    </submittedName>
</protein>
<keyword evidence="4" id="KW-0560">Oxidoreductase</keyword>
<dbReference type="PANTHER" id="PTHR30468:SF1">
    <property type="entry name" value="ALPHA-KETOGLUTARATE-DEPENDENT SULFONATE DIOXYGENASE"/>
    <property type="match status" value="1"/>
</dbReference>
<proteinExistence type="inferred from homology"/>
<dbReference type="Pfam" id="PF02668">
    <property type="entry name" value="TauD"/>
    <property type="match status" value="1"/>
</dbReference>
<evidence type="ECO:0000313" key="8">
    <source>
        <dbReference type="Proteomes" id="UP000198925"/>
    </source>
</evidence>
<accession>A0A1G7CQZ7</accession>
<keyword evidence="3 7" id="KW-0223">Dioxygenase</keyword>
<feature type="domain" description="TauD/TfdA-like" evidence="6">
    <location>
        <begin position="9"/>
        <end position="280"/>
    </location>
</feature>
<dbReference type="Gene3D" id="3.60.130.10">
    <property type="entry name" value="Clavaminate synthase-like"/>
    <property type="match status" value="1"/>
</dbReference>
<evidence type="ECO:0000313" key="7">
    <source>
        <dbReference type="EMBL" id="SDE41190.1"/>
    </source>
</evidence>
<dbReference type="PANTHER" id="PTHR30468">
    <property type="entry name" value="ALPHA-KETOGLUTARATE-DEPENDENT SULFONATE DIOXYGENASE"/>
    <property type="match status" value="1"/>
</dbReference>
<dbReference type="Proteomes" id="UP000198925">
    <property type="component" value="Unassembled WGS sequence"/>
</dbReference>
<dbReference type="InterPro" id="IPR051323">
    <property type="entry name" value="AtsK-like"/>
</dbReference>
<evidence type="ECO:0000256" key="1">
    <source>
        <dbReference type="ARBA" id="ARBA00005896"/>
    </source>
</evidence>
<organism evidence="7 8">
    <name type="scientific">Belnapia rosea</name>
    <dbReference type="NCBI Taxonomy" id="938405"/>
    <lineage>
        <taxon>Bacteria</taxon>
        <taxon>Pseudomonadati</taxon>
        <taxon>Pseudomonadota</taxon>
        <taxon>Alphaproteobacteria</taxon>
        <taxon>Acetobacterales</taxon>
        <taxon>Roseomonadaceae</taxon>
        <taxon>Belnapia</taxon>
    </lineage>
</organism>
<dbReference type="AlphaFoldDB" id="A0A1G7CQZ7"/>
<evidence type="ECO:0000256" key="3">
    <source>
        <dbReference type="ARBA" id="ARBA00022964"/>
    </source>
</evidence>
<evidence type="ECO:0000256" key="4">
    <source>
        <dbReference type="ARBA" id="ARBA00023002"/>
    </source>
</evidence>
<name>A0A1G7CQZ7_9PROT</name>
<keyword evidence="2" id="KW-0479">Metal-binding</keyword>
<dbReference type="InterPro" id="IPR003819">
    <property type="entry name" value="TauD/TfdA-like"/>
</dbReference>
<comment type="similarity">
    <text evidence="1">Belongs to the TfdA dioxygenase family.</text>
</comment>
<dbReference type="STRING" id="938405.SAMN02927895_05005"/>
<sequence>MNITPNNAGLGARIEGIDLARPLSAEDYRTVLRALGHYGVLCFPRQDLDAPQLSAFGSRFGELEVNVANLFHAPGHPEVMILSNQKDAEGKPVGLNDAGQGWHTDMSYSTEIALANALHAKQVPQRNGKPLGDTQFRNMHAAYDDLPAEVVERLEGRVAVHDFEKFWDMVRQRPGSIRGPLTAAQKAKKPPVRQPIFRIHPVTGRRVLYCNPGYAMWIEGLERSESDALLEYLFLHQSQPQYLYSHAWTPGDLLMWDNIGTTHNAVADYAADEPRFILRVQVMATLDYAALAA</sequence>
<dbReference type="GO" id="GO:0005737">
    <property type="term" value="C:cytoplasm"/>
    <property type="evidence" value="ECO:0007669"/>
    <property type="project" value="TreeGrafter"/>
</dbReference>
<dbReference type="GO" id="GO:0006790">
    <property type="term" value="P:sulfur compound metabolic process"/>
    <property type="evidence" value="ECO:0007669"/>
    <property type="project" value="TreeGrafter"/>
</dbReference>
<dbReference type="EMBL" id="FMZX01000034">
    <property type="protein sequence ID" value="SDE41190.1"/>
    <property type="molecule type" value="Genomic_DNA"/>
</dbReference>
<gene>
    <name evidence="7" type="ORF">SAMN04487779_103413</name>
</gene>
<keyword evidence="5" id="KW-0408">Iron</keyword>
<evidence type="ECO:0000259" key="6">
    <source>
        <dbReference type="Pfam" id="PF02668"/>
    </source>
</evidence>
<dbReference type="SUPFAM" id="SSF51197">
    <property type="entry name" value="Clavaminate synthase-like"/>
    <property type="match status" value="1"/>
</dbReference>
<dbReference type="RefSeq" id="WP_090665132.1">
    <property type="nucleotide sequence ID" value="NZ_FMZX01000034.1"/>
</dbReference>
<evidence type="ECO:0000256" key="2">
    <source>
        <dbReference type="ARBA" id="ARBA00022723"/>
    </source>
</evidence>
<evidence type="ECO:0000256" key="5">
    <source>
        <dbReference type="ARBA" id="ARBA00023004"/>
    </source>
</evidence>